<comment type="caution">
    <text evidence="1">The sequence shown here is derived from an EMBL/GenBank/DDBJ whole genome shotgun (WGS) entry which is preliminary data.</text>
</comment>
<protein>
    <submittedName>
        <fullName evidence="1">Uncharacterized protein</fullName>
    </submittedName>
</protein>
<sequence length="47" mass="4926">MLTPGLSCSVLVVVVVVRGVPVTVVDVVHVVVMRDGFVTARLPVLVV</sequence>
<evidence type="ECO:0000313" key="1">
    <source>
        <dbReference type="EMBL" id="KJL42273.1"/>
    </source>
</evidence>
<dbReference type="AlphaFoldDB" id="A0A0M2HC53"/>
<evidence type="ECO:0000313" key="2">
    <source>
        <dbReference type="Proteomes" id="UP000034098"/>
    </source>
</evidence>
<dbReference type="PATRIC" id="fig|69370.6.peg.2325"/>
<dbReference type="EMBL" id="JYJA01000035">
    <property type="protein sequence ID" value="KJL42273.1"/>
    <property type="molecule type" value="Genomic_DNA"/>
</dbReference>
<accession>A0A0M2HC53</accession>
<gene>
    <name evidence="1" type="ORF">RS82_02289</name>
</gene>
<dbReference type="Proteomes" id="UP000034098">
    <property type="component" value="Unassembled WGS sequence"/>
</dbReference>
<keyword evidence="2" id="KW-1185">Reference proteome</keyword>
<reference evidence="1 2" key="1">
    <citation type="submission" date="2015-02" db="EMBL/GenBank/DDBJ databases">
        <title>Draft genome sequences of ten Microbacterium spp. with emphasis on heavy metal contaminated environments.</title>
        <authorList>
            <person name="Corretto E."/>
        </authorList>
    </citation>
    <scope>NUCLEOTIDE SEQUENCE [LARGE SCALE GENOMIC DNA]</scope>
    <source>
        <strain evidence="1 2">DSM 8608</strain>
    </source>
</reference>
<name>A0A0M2HC53_MICTR</name>
<proteinExistence type="predicted"/>
<organism evidence="1 2">
    <name type="scientific">Microbacterium trichothecenolyticum</name>
    <name type="common">Aureobacterium trichothecenolyticum</name>
    <dbReference type="NCBI Taxonomy" id="69370"/>
    <lineage>
        <taxon>Bacteria</taxon>
        <taxon>Bacillati</taxon>
        <taxon>Actinomycetota</taxon>
        <taxon>Actinomycetes</taxon>
        <taxon>Micrococcales</taxon>
        <taxon>Microbacteriaceae</taxon>
        <taxon>Microbacterium</taxon>
    </lineage>
</organism>